<dbReference type="PANTHER" id="PTHR39662:SF1">
    <property type="entry name" value="DUF354 DOMAIN-CONTAINING PROTEIN"/>
    <property type="match status" value="1"/>
</dbReference>
<name>A0A1F2P4H6_9EURY</name>
<evidence type="ECO:0000313" key="2">
    <source>
        <dbReference type="Proteomes" id="UP000185779"/>
    </source>
</evidence>
<reference evidence="1" key="1">
    <citation type="submission" date="2016-05" db="EMBL/GenBank/DDBJ databases">
        <title>Microbial consortia oxidize butane by reversing methanogenesis.</title>
        <authorList>
            <person name="Laso-Perez R."/>
            <person name="Richter M."/>
            <person name="Wegener G."/>
            <person name="Musat F."/>
        </authorList>
    </citation>
    <scope>NUCLEOTIDE SEQUENCE [LARGE SCALE GENOMIC DNA]</scope>
    <source>
        <strain evidence="1">BOX1</strain>
    </source>
</reference>
<keyword evidence="2" id="KW-1185">Reference proteome</keyword>
<dbReference type="STRING" id="1839936.SBU_001074"/>
<dbReference type="AlphaFoldDB" id="A0A1F2P4H6"/>
<protein>
    <submittedName>
        <fullName evidence="1">Protein containing DUF354</fullName>
    </submittedName>
</protein>
<organism evidence="1 2">
    <name type="scientific">Candidatus Syntropharchaeum butanivorans</name>
    <dbReference type="NCBI Taxonomy" id="1839936"/>
    <lineage>
        <taxon>Archaea</taxon>
        <taxon>Methanobacteriati</taxon>
        <taxon>Methanobacteriota</taxon>
        <taxon>Stenosarchaea group</taxon>
        <taxon>Methanomicrobia</taxon>
        <taxon>Methanosarcinales</taxon>
        <taxon>ANME-2 cluster</taxon>
        <taxon>Candidatus Syntropharchaeum</taxon>
    </lineage>
</organism>
<dbReference type="Proteomes" id="UP000185779">
    <property type="component" value="Unassembled WGS sequence"/>
</dbReference>
<accession>A0A1F2P4H6</accession>
<dbReference type="EMBL" id="LYOR01000005">
    <property type="protein sequence ID" value="OFV65892.1"/>
    <property type="molecule type" value="Genomic_DNA"/>
</dbReference>
<proteinExistence type="predicted"/>
<comment type="caution">
    <text evidence="1">The sequence shown here is derived from an EMBL/GenBank/DDBJ whole genome shotgun (WGS) entry which is preliminary data.</text>
</comment>
<evidence type="ECO:0000313" key="1">
    <source>
        <dbReference type="EMBL" id="OFV65892.1"/>
    </source>
</evidence>
<dbReference type="PATRIC" id="fig|1839936.3.peg.1085"/>
<gene>
    <name evidence="1" type="ORF">SBU_001074</name>
</gene>
<dbReference type="SUPFAM" id="SSF53756">
    <property type="entry name" value="UDP-Glycosyltransferase/glycogen phosphorylase"/>
    <property type="match status" value="1"/>
</dbReference>
<dbReference type="PANTHER" id="PTHR39662">
    <property type="entry name" value="DUF354 DOMAIN-CONTAINING PROTEIN-RELATED"/>
    <property type="match status" value="1"/>
</dbReference>
<sequence>MHPNYFKPDPSILDEMNISGDDTFIILRFISWGASHDIKLKGIERGKELEFVKSLERYGSVFITSEGKLDKKLEKHRITIPPEKIHSLLYYADLYIGEGGTMATEAAILGTPAIHIESTSKGIATGEFTGNFLELRDKYGLLYFYPDQDQALEKAISILEDKNSKNEWRKRRERLLKDKIDVTAWMVDFIERYPESFYEYKRQEKK</sequence>
<dbReference type="InterPro" id="IPR007152">
    <property type="entry name" value="DUF354"/>
</dbReference>
<dbReference type="Gene3D" id="3.40.50.2000">
    <property type="entry name" value="Glycogen Phosphorylase B"/>
    <property type="match status" value="1"/>
</dbReference>
<dbReference type="Pfam" id="PF04007">
    <property type="entry name" value="DUF354"/>
    <property type="match status" value="1"/>
</dbReference>